<protein>
    <recommendedName>
        <fullName evidence="4">DUF4352 domain-containing protein</fullName>
    </recommendedName>
</protein>
<evidence type="ECO:0008006" key="4">
    <source>
        <dbReference type="Google" id="ProtNLM"/>
    </source>
</evidence>
<dbReference type="Proteomes" id="UP001258315">
    <property type="component" value="Unassembled WGS sequence"/>
</dbReference>
<evidence type="ECO:0000313" key="3">
    <source>
        <dbReference type="Proteomes" id="UP001258315"/>
    </source>
</evidence>
<comment type="caution">
    <text evidence="2">The sequence shown here is derived from an EMBL/GenBank/DDBJ whole genome shotgun (WGS) entry which is preliminary data.</text>
</comment>
<reference evidence="3" key="1">
    <citation type="submission" date="2023-07" db="EMBL/GenBank/DDBJ databases">
        <title>Functional and genomic diversity of the sorghum phyllosphere microbiome.</title>
        <authorList>
            <person name="Shade A."/>
        </authorList>
    </citation>
    <scope>NUCLEOTIDE SEQUENCE [LARGE SCALE GENOMIC DNA]</scope>
    <source>
        <strain evidence="3">SORGH_AS_0422</strain>
    </source>
</reference>
<accession>A0ABU3GPV3</accession>
<evidence type="ECO:0000313" key="2">
    <source>
        <dbReference type="EMBL" id="MDT3401561.1"/>
    </source>
</evidence>
<evidence type="ECO:0000256" key="1">
    <source>
        <dbReference type="SAM" id="MobiDB-lite"/>
    </source>
</evidence>
<feature type="compositionally biased region" description="Low complexity" evidence="1">
    <location>
        <begin position="30"/>
        <end position="51"/>
    </location>
</feature>
<feature type="region of interest" description="Disordered" evidence="1">
    <location>
        <begin position="22"/>
        <end position="54"/>
    </location>
</feature>
<dbReference type="PROSITE" id="PS51257">
    <property type="entry name" value="PROKAR_LIPOPROTEIN"/>
    <property type="match status" value="1"/>
</dbReference>
<keyword evidence="3" id="KW-1185">Reference proteome</keyword>
<name>A0ABU3GPV3_9SPHI</name>
<gene>
    <name evidence="2" type="ORF">QE417_000633</name>
</gene>
<proteinExistence type="predicted"/>
<sequence length="182" mass="19374">MKKTLLLSVFAASVLFGCKSKDKNADSADSTTKTTEITKSSSTEPASTSPANEAKTYTITVSPDTALLGKSKEAFIKVIPISATELSTPEGKSEGIEVSFKISVTNKNAIGGNSVGVSPSEFRLQLDNNTSISQYTGSYVSADAESTKESEVIIYRIPAGTKPKTLNLFYDQTRASVPFLLK</sequence>
<organism evidence="2 3">
    <name type="scientific">Mucilaginibacter terrae</name>
    <dbReference type="NCBI Taxonomy" id="1955052"/>
    <lineage>
        <taxon>Bacteria</taxon>
        <taxon>Pseudomonadati</taxon>
        <taxon>Bacteroidota</taxon>
        <taxon>Sphingobacteriia</taxon>
        <taxon>Sphingobacteriales</taxon>
        <taxon>Sphingobacteriaceae</taxon>
        <taxon>Mucilaginibacter</taxon>
    </lineage>
</organism>
<dbReference type="RefSeq" id="WP_311947451.1">
    <property type="nucleotide sequence ID" value="NZ_JAVLVU010000001.1"/>
</dbReference>
<dbReference type="EMBL" id="JAVLVU010000001">
    <property type="protein sequence ID" value="MDT3401561.1"/>
    <property type="molecule type" value="Genomic_DNA"/>
</dbReference>